<dbReference type="RefSeq" id="XP_009014282.1">
    <property type="nucleotide sequence ID" value="XM_009016034.1"/>
</dbReference>
<evidence type="ECO:0000313" key="3">
    <source>
        <dbReference type="Proteomes" id="UP000015101"/>
    </source>
</evidence>
<proteinExistence type="predicted"/>
<reference evidence="3" key="1">
    <citation type="submission" date="2012-12" db="EMBL/GenBank/DDBJ databases">
        <authorList>
            <person name="Hellsten U."/>
            <person name="Grimwood J."/>
            <person name="Chapman J.A."/>
            <person name="Shapiro H."/>
            <person name="Aerts A."/>
            <person name="Otillar R.P."/>
            <person name="Terry A.Y."/>
            <person name="Boore J.L."/>
            <person name="Simakov O."/>
            <person name="Marletaz F."/>
            <person name="Cho S.-J."/>
            <person name="Edsinger-Gonzales E."/>
            <person name="Havlak P."/>
            <person name="Kuo D.-H."/>
            <person name="Larsson T."/>
            <person name="Lv J."/>
            <person name="Arendt D."/>
            <person name="Savage R."/>
            <person name="Osoegawa K."/>
            <person name="de Jong P."/>
            <person name="Lindberg D.R."/>
            <person name="Seaver E.C."/>
            <person name="Weisblat D.A."/>
            <person name="Putnam N.H."/>
            <person name="Grigoriev I.V."/>
            <person name="Rokhsar D.S."/>
        </authorList>
    </citation>
    <scope>NUCLEOTIDE SEQUENCE</scope>
</reference>
<dbReference type="KEGG" id="hro:HELRODRAFT_170202"/>
<reference evidence="2" key="3">
    <citation type="submission" date="2015-06" db="UniProtKB">
        <authorList>
            <consortium name="EnsemblMetazoa"/>
        </authorList>
    </citation>
    <scope>IDENTIFICATION</scope>
</reference>
<dbReference type="Proteomes" id="UP000015101">
    <property type="component" value="Unassembled WGS sequence"/>
</dbReference>
<evidence type="ECO:0000313" key="1">
    <source>
        <dbReference type="EMBL" id="ESO07671.1"/>
    </source>
</evidence>
<dbReference type="CTD" id="20203121"/>
<gene>
    <name evidence="2" type="primary">20203121</name>
    <name evidence="1" type="ORF">HELRODRAFT_170202</name>
</gene>
<organism evidence="2 3">
    <name type="scientific">Helobdella robusta</name>
    <name type="common">Californian leech</name>
    <dbReference type="NCBI Taxonomy" id="6412"/>
    <lineage>
        <taxon>Eukaryota</taxon>
        <taxon>Metazoa</taxon>
        <taxon>Spiralia</taxon>
        <taxon>Lophotrochozoa</taxon>
        <taxon>Annelida</taxon>
        <taxon>Clitellata</taxon>
        <taxon>Hirudinea</taxon>
        <taxon>Rhynchobdellida</taxon>
        <taxon>Glossiphoniidae</taxon>
        <taxon>Helobdella</taxon>
    </lineage>
</organism>
<keyword evidence="3" id="KW-1185">Reference proteome</keyword>
<evidence type="ECO:0000313" key="2">
    <source>
        <dbReference type="EnsemblMetazoa" id="HelroP170202"/>
    </source>
</evidence>
<dbReference type="AlphaFoldDB" id="T1F2S2"/>
<dbReference type="GeneID" id="20203121"/>
<dbReference type="EMBL" id="KB096183">
    <property type="protein sequence ID" value="ESO07671.1"/>
    <property type="molecule type" value="Genomic_DNA"/>
</dbReference>
<protein>
    <submittedName>
        <fullName evidence="1 2">Uncharacterized protein</fullName>
    </submittedName>
</protein>
<name>T1F2S2_HELRO</name>
<dbReference type="EnsemblMetazoa" id="HelroT170202">
    <property type="protein sequence ID" value="HelroP170202"/>
    <property type="gene ID" value="HelroG170202"/>
</dbReference>
<dbReference type="InParanoid" id="T1F2S2"/>
<dbReference type="EMBL" id="AMQM01003487">
    <property type="status" value="NOT_ANNOTATED_CDS"/>
    <property type="molecule type" value="Genomic_DNA"/>
</dbReference>
<sequence>MKHLKFEALNVSEGEKQTNTGADGLRTLAYHSLETSCLCHFPPRANMLCVQNEISTRLTYASVTYYIRPNFKDYPLISIRKTQPHRQTHTYDNNNNNTRLDDIFPEIGGCRLATYDETEIPLDAILRAIFKLKPIYQTSSELPKLSVLDLSKLEESCRICAVHLSVIFALFHFVEVTKHQLKNVTAFLSTCMHILMIP</sequence>
<reference evidence="1 3" key="2">
    <citation type="journal article" date="2013" name="Nature">
        <title>Insights into bilaterian evolution from three spiralian genomes.</title>
        <authorList>
            <person name="Simakov O."/>
            <person name="Marletaz F."/>
            <person name="Cho S.J."/>
            <person name="Edsinger-Gonzales E."/>
            <person name="Havlak P."/>
            <person name="Hellsten U."/>
            <person name="Kuo D.H."/>
            <person name="Larsson T."/>
            <person name="Lv J."/>
            <person name="Arendt D."/>
            <person name="Savage R."/>
            <person name="Osoegawa K."/>
            <person name="de Jong P."/>
            <person name="Grimwood J."/>
            <person name="Chapman J.A."/>
            <person name="Shapiro H."/>
            <person name="Aerts A."/>
            <person name="Otillar R.P."/>
            <person name="Terry A.Y."/>
            <person name="Boore J.L."/>
            <person name="Grigoriev I.V."/>
            <person name="Lindberg D.R."/>
            <person name="Seaver E.C."/>
            <person name="Weisblat D.A."/>
            <person name="Putnam N.H."/>
            <person name="Rokhsar D.S."/>
        </authorList>
    </citation>
    <scope>NUCLEOTIDE SEQUENCE</scope>
</reference>
<dbReference type="HOGENOM" id="CLU_1379477_0_0_1"/>
<accession>T1F2S2</accession>